<dbReference type="GO" id="GO:0004020">
    <property type="term" value="F:adenylylsulfate kinase activity"/>
    <property type="evidence" value="ECO:0007669"/>
    <property type="project" value="UniProtKB-UniRule"/>
</dbReference>
<comment type="caution">
    <text evidence="13">The sequence shown here is derived from an EMBL/GenBank/DDBJ whole genome shotgun (WGS) entry which is preliminary data.</text>
</comment>
<dbReference type="GO" id="GO:0004781">
    <property type="term" value="F:sulfate adenylyltransferase (ATP) activity"/>
    <property type="evidence" value="ECO:0007669"/>
    <property type="project" value="TreeGrafter"/>
</dbReference>
<accession>A0A480AIH1</accession>
<dbReference type="EC" id="2.7.1.25" evidence="4 10"/>
<dbReference type="GO" id="GO:0010134">
    <property type="term" value="P:sulfate assimilation via adenylyl sulfate reduction"/>
    <property type="evidence" value="ECO:0007669"/>
    <property type="project" value="TreeGrafter"/>
</dbReference>
<dbReference type="InterPro" id="IPR002891">
    <property type="entry name" value="APS"/>
</dbReference>
<dbReference type="FunFam" id="3.40.50.300:FF:000802">
    <property type="entry name" value="Sulfate adenylyltransferase"/>
    <property type="match status" value="1"/>
</dbReference>
<dbReference type="AlphaFoldDB" id="A0A480AIH1"/>
<feature type="active site" description="Phosphoserine intermediate" evidence="10">
    <location>
        <position position="86"/>
    </location>
</feature>
<dbReference type="CDD" id="cd02027">
    <property type="entry name" value="APSK"/>
    <property type="match status" value="1"/>
</dbReference>
<dbReference type="NCBIfam" id="TIGR00455">
    <property type="entry name" value="apsK"/>
    <property type="match status" value="1"/>
</dbReference>
<dbReference type="PANTHER" id="PTHR42700:SF1">
    <property type="entry name" value="SULFATE ADENYLYLTRANSFERASE"/>
    <property type="match status" value="1"/>
</dbReference>
<dbReference type="EMBL" id="BJCF01000013">
    <property type="protein sequence ID" value="GCL41854.1"/>
    <property type="molecule type" value="Genomic_DNA"/>
</dbReference>
<dbReference type="InterPro" id="IPR050512">
    <property type="entry name" value="Sulf_AdTrans/APS_kinase"/>
</dbReference>
<dbReference type="GO" id="GO:0019379">
    <property type="term" value="P:sulfate assimilation, phosphoadenylyl sulfate reduction by phosphoadenylyl-sulfate reductase (thioredoxin)"/>
    <property type="evidence" value="ECO:0007669"/>
    <property type="project" value="TreeGrafter"/>
</dbReference>
<dbReference type="RefSeq" id="WP_137907533.1">
    <property type="nucleotide sequence ID" value="NZ_BJCF01000013.1"/>
</dbReference>
<keyword evidence="6 10" id="KW-0808">Transferase</keyword>
<evidence type="ECO:0000256" key="9">
    <source>
        <dbReference type="ARBA" id="ARBA00022840"/>
    </source>
</evidence>
<evidence type="ECO:0000256" key="11">
    <source>
        <dbReference type="RuleBase" id="RU004347"/>
    </source>
</evidence>
<dbReference type="HAMAP" id="MF_00065">
    <property type="entry name" value="Adenylyl_sulf_kinase"/>
    <property type="match status" value="1"/>
</dbReference>
<feature type="domain" description="APS kinase" evidence="12">
    <location>
        <begin position="5"/>
        <end position="151"/>
    </location>
</feature>
<evidence type="ECO:0000313" key="13">
    <source>
        <dbReference type="EMBL" id="GCL41854.1"/>
    </source>
</evidence>
<keyword evidence="5 10" id="KW-0597">Phosphoprotein</keyword>
<comment type="pathway">
    <text evidence="3 10 11">Sulfur metabolism; hydrogen sulfide biosynthesis; sulfite from sulfate: step 2/3.</text>
</comment>
<sequence>MKYSGLTLWFTGLSGAGKTTVSQGVELELKKRGCPVEVLDGDVVRTHLSQGLGFSKEDRDINVHRIGFVASLLSRHQVIVIVSAISPYRETREKVRQMTENFVEVYVKASLETCEDRDVKGLYAKARSGKIKGFTGIDDPYEEPINPEIICNTERESIDESVVKVIHYLEKMGYIPVCDIPKAQLTNV</sequence>
<dbReference type="PANTHER" id="PTHR42700">
    <property type="entry name" value="SULFATE ADENYLYLTRANSFERASE"/>
    <property type="match status" value="1"/>
</dbReference>
<evidence type="ECO:0000256" key="10">
    <source>
        <dbReference type="HAMAP-Rule" id="MF_00065"/>
    </source>
</evidence>
<comment type="catalytic activity">
    <reaction evidence="1 10 11">
        <text>adenosine 5'-phosphosulfate + ATP = 3'-phosphoadenylyl sulfate + ADP + H(+)</text>
        <dbReference type="Rhea" id="RHEA:24152"/>
        <dbReference type="ChEBI" id="CHEBI:15378"/>
        <dbReference type="ChEBI" id="CHEBI:30616"/>
        <dbReference type="ChEBI" id="CHEBI:58243"/>
        <dbReference type="ChEBI" id="CHEBI:58339"/>
        <dbReference type="ChEBI" id="CHEBI:456216"/>
        <dbReference type="EC" id="2.7.1.25"/>
    </reaction>
</comment>
<reference evidence="14" key="1">
    <citation type="submission" date="2019-02" db="EMBL/GenBank/DDBJ databases">
        <title>Draft genome sequence of Dolichospermum planctonicum NIES-80.</title>
        <authorList>
            <person name="Yamaguchi H."/>
            <person name="Suzuki S."/>
            <person name="Kawachi M."/>
        </authorList>
    </citation>
    <scope>NUCLEOTIDE SEQUENCE [LARGE SCALE GENOMIC DNA]</scope>
    <source>
        <strain evidence="14">NIES-80</strain>
    </source>
</reference>
<evidence type="ECO:0000256" key="2">
    <source>
        <dbReference type="ARBA" id="ARBA00002632"/>
    </source>
</evidence>
<evidence type="ECO:0000256" key="3">
    <source>
        <dbReference type="ARBA" id="ARBA00004806"/>
    </source>
</evidence>
<feature type="binding site" evidence="10">
    <location>
        <begin position="12"/>
        <end position="19"/>
    </location>
    <ligand>
        <name>ATP</name>
        <dbReference type="ChEBI" id="CHEBI:30616"/>
    </ligand>
</feature>
<dbReference type="UniPathway" id="UPA00140">
    <property type="reaction ID" value="UER00205"/>
</dbReference>
<dbReference type="Proteomes" id="UP000299367">
    <property type="component" value="Unassembled WGS sequence"/>
</dbReference>
<evidence type="ECO:0000259" key="12">
    <source>
        <dbReference type="Pfam" id="PF01583"/>
    </source>
</evidence>
<dbReference type="GO" id="GO:0005737">
    <property type="term" value="C:cytoplasm"/>
    <property type="evidence" value="ECO:0007669"/>
    <property type="project" value="TreeGrafter"/>
</dbReference>
<dbReference type="GO" id="GO:0070814">
    <property type="term" value="P:hydrogen sulfide biosynthetic process"/>
    <property type="evidence" value="ECO:0007669"/>
    <property type="project" value="UniProtKB-UniRule"/>
</dbReference>
<keyword evidence="8 10" id="KW-0418">Kinase</keyword>
<dbReference type="InterPro" id="IPR059117">
    <property type="entry name" value="APS_kinase_dom"/>
</dbReference>
<keyword evidence="9 10" id="KW-0067">ATP-binding</keyword>
<evidence type="ECO:0000256" key="6">
    <source>
        <dbReference type="ARBA" id="ARBA00022679"/>
    </source>
</evidence>
<gene>
    <name evidence="10 13" type="primary">cysC</name>
    <name evidence="13" type="ORF">NIES80_15520</name>
</gene>
<dbReference type="SUPFAM" id="SSF52540">
    <property type="entry name" value="P-loop containing nucleoside triphosphate hydrolases"/>
    <property type="match status" value="1"/>
</dbReference>
<evidence type="ECO:0000256" key="1">
    <source>
        <dbReference type="ARBA" id="ARBA00001823"/>
    </source>
</evidence>
<dbReference type="Gene3D" id="3.40.50.300">
    <property type="entry name" value="P-loop containing nucleotide triphosphate hydrolases"/>
    <property type="match status" value="1"/>
</dbReference>
<organism evidence="13 14">
    <name type="scientific">Dolichospermum planctonicum</name>
    <dbReference type="NCBI Taxonomy" id="136072"/>
    <lineage>
        <taxon>Bacteria</taxon>
        <taxon>Bacillati</taxon>
        <taxon>Cyanobacteriota</taxon>
        <taxon>Cyanophyceae</taxon>
        <taxon>Nostocales</taxon>
        <taxon>Aphanizomenonaceae</taxon>
        <taxon>Dolichospermum</taxon>
    </lineage>
</organism>
<keyword evidence="7 10" id="KW-0547">Nucleotide-binding</keyword>
<protein>
    <recommendedName>
        <fullName evidence="4 10">Adenylyl-sulfate kinase</fullName>
        <ecNumber evidence="4 10">2.7.1.25</ecNumber>
    </recommendedName>
    <alternativeName>
        <fullName evidence="10">APS kinase</fullName>
    </alternativeName>
    <alternativeName>
        <fullName evidence="10">ATP adenosine-5'-phosphosulfate 3'-phosphotransferase</fullName>
    </alternativeName>
    <alternativeName>
        <fullName evidence="10">Adenosine-5'-phosphosulfate kinase</fullName>
    </alternativeName>
</protein>
<dbReference type="GO" id="GO:0005524">
    <property type="term" value="F:ATP binding"/>
    <property type="evidence" value="ECO:0007669"/>
    <property type="project" value="UniProtKB-UniRule"/>
</dbReference>
<dbReference type="NCBIfam" id="NF003013">
    <property type="entry name" value="PRK03846.1"/>
    <property type="match status" value="1"/>
</dbReference>
<dbReference type="Pfam" id="PF01583">
    <property type="entry name" value="APS_kinase"/>
    <property type="match status" value="1"/>
</dbReference>
<proteinExistence type="inferred from homology"/>
<comment type="function">
    <text evidence="2 10 11">Catalyzes the synthesis of activated sulfate.</text>
</comment>
<evidence type="ECO:0000313" key="14">
    <source>
        <dbReference type="Proteomes" id="UP000299367"/>
    </source>
</evidence>
<dbReference type="NCBIfam" id="NF002059">
    <property type="entry name" value="PRK00889.1"/>
    <property type="match status" value="1"/>
</dbReference>
<dbReference type="OrthoDB" id="9804504at2"/>
<evidence type="ECO:0000256" key="4">
    <source>
        <dbReference type="ARBA" id="ARBA00012121"/>
    </source>
</evidence>
<evidence type="ECO:0000256" key="8">
    <source>
        <dbReference type="ARBA" id="ARBA00022777"/>
    </source>
</evidence>
<dbReference type="InterPro" id="IPR027417">
    <property type="entry name" value="P-loop_NTPase"/>
</dbReference>
<name>A0A480AIH1_9CYAN</name>
<evidence type="ECO:0000256" key="5">
    <source>
        <dbReference type="ARBA" id="ARBA00022553"/>
    </source>
</evidence>
<evidence type="ECO:0000256" key="7">
    <source>
        <dbReference type="ARBA" id="ARBA00022741"/>
    </source>
</evidence>
<comment type="similarity">
    <text evidence="10 11">Belongs to the APS kinase family.</text>
</comment>